<feature type="transmembrane region" description="Helical" evidence="6">
    <location>
        <begin position="22"/>
        <end position="45"/>
    </location>
</feature>
<dbReference type="OrthoDB" id="5441967at2"/>
<dbReference type="InterPro" id="IPR036259">
    <property type="entry name" value="MFS_trans_sf"/>
</dbReference>
<keyword evidence="3 6" id="KW-0812">Transmembrane</keyword>
<feature type="transmembrane region" description="Helical" evidence="6">
    <location>
        <begin position="281"/>
        <end position="302"/>
    </location>
</feature>
<dbReference type="GO" id="GO:0005886">
    <property type="term" value="C:plasma membrane"/>
    <property type="evidence" value="ECO:0007669"/>
    <property type="project" value="TreeGrafter"/>
</dbReference>
<dbReference type="GO" id="GO:0022857">
    <property type="term" value="F:transmembrane transporter activity"/>
    <property type="evidence" value="ECO:0007669"/>
    <property type="project" value="InterPro"/>
</dbReference>
<proteinExistence type="predicted"/>
<dbReference type="EMBL" id="CAFB01000042">
    <property type="protein sequence ID" value="CCD29517.1"/>
    <property type="molecule type" value="Genomic_DNA"/>
</dbReference>
<keyword evidence="2" id="KW-0813">Transport</keyword>
<name>G2J9S0_9BURK</name>
<evidence type="ECO:0000256" key="3">
    <source>
        <dbReference type="ARBA" id="ARBA00022692"/>
    </source>
</evidence>
<dbReference type="Pfam" id="PF07690">
    <property type="entry name" value="MFS_1"/>
    <property type="match status" value="1"/>
</dbReference>
<reference evidence="8 9" key="1">
    <citation type="submission" date="2011-08" db="EMBL/GenBank/DDBJ databases">
        <title>The genome of the obligate endobacterium of an arbuscular mycorrhizal fungus reveals an interphylum network of nutritional interactions.</title>
        <authorList>
            <person name="Ghignone S."/>
            <person name="Salvioli A."/>
            <person name="Anca I."/>
            <person name="Lumini E."/>
            <person name="Ortu G."/>
            <person name="Petiti L."/>
            <person name="Cruveiller S."/>
            <person name="Bianciotto V."/>
            <person name="Piffanelli P."/>
            <person name="Lanfranco L."/>
            <person name="Bonfante P."/>
        </authorList>
    </citation>
    <scope>NUCLEOTIDE SEQUENCE [LARGE SCALE GENOMIC DNA]</scope>
    <source>
        <strain evidence="8 9">BEG34</strain>
    </source>
</reference>
<feature type="transmembrane region" description="Helical" evidence="6">
    <location>
        <begin position="401"/>
        <end position="422"/>
    </location>
</feature>
<evidence type="ECO:0000256" key="1">
    <source>
        <dbReference type="ARBA" id="ARBA00004141"/>
    </source>
</evidence>
<comment type="subcellular location">
    <subcellularLocation>
        <location evidence="1">Membrane</location>
        <topology evidence="1">Multi-pass membrane protein</topology>
    </subcellularLocation>
</comment>
<dbReference type="AlphaFoldDB" id="G2J9S0"/>
<evidence type="ECO:0000256" key="6">
    <source>
        <dbReference type="SAM" id="Phobius"/>
    </source>
</evidence>
<dbReference type="InterPro" id="IPR011701">
    <property type="entry name" value="MFS"/>
</dbReference>
<feature type="transmembrane region" description="Helical" evidence="6">
    <location>
        <begin position="93"/>
        <end position="111"/>
    </location>
</feature>
<feature type="transmembrane region" description="Helical" evidence="6">
    <location>
        <begin position="370"/>
        <end position="389"/>
    </location>
</feature>
<dbReference type="RefSeq" id="WP_006682706.1">
    <property type="nucleotide sequence ID" value="NZ_CAFB01000042.1"/>
</dbReference>
<evidence type="ECO:0000256" key="5">
    <source>
        <dbReference type="ARBA" id="ARBA00023136"/>
    </source>
</evidence>
<sequence length="432" mass="46031">MPAAITATDVTRALYRKVSWHILLLPTLMYFVCALDISNISFAKLQMQHDIGISDAAYGLGASLFFIANMLFDIPSSLRSIRIGLRRTLSRAMALYGLGSIALLWISGAYAFALLRFLFGIFEAGCTSGAMAYFSRWLPPSRMGRTLALFSCAPSIAGIISGPLSAWIMTRLAGAAGLAGWKWLFLLQALLCFGLGILIFLKLDDAPASASWLSAGEKSVLIAQLGPRSQVLEPTSLLQVLKNLPVSLYKTGFSYFCLMCAAYTVMLWLPTLLREAGTTGLMSIGALSVFPPLLSFTMKIALGACSDRMGERRWHSACSTLIGAAAMYLAAWTTDHLIVLLFSMTCTLAFTSAASNVLTALCSDDLKGHATAGGIAFLGSAGMLGSFAGPTVMGWSKAATGSFQAGLFAIASITLLGAALIVSNRWLIQKTV</sequence>
<dbReference type="Proteomes" id="UP000054051">
    <property type="component" value="Unassembled WGS sequence"/>
</dbReference>
<evidence type="ECO:0000256" key="2">
    <source>
        <dbReference type="ARBA" id="ARBA00022448"/>
    </source>
</evidence>
<organism evidence="8 9">
    <name type="scientific">Candidatus Glomeribacter gigasporarum BEG34</name>
    <dbReference type="NCBI Taxonomy" id="1070319"/>
    <lineage>
        <taxon>Bacteria</taxon>
        <taxon>Pseudomonadati</taxon>
        <taxon>Pseudomonadota</taxon>
        <taxon>Betaproteobacteria</taxon>
        <taxon>Burkholderiales</taxon>
        <taxon>Burkholderiaceae</taxon>
        <taxon>Candidatus Glomeribacter</taxon>
    </lineage>
</organism>
<dbReference type="SUPFAM" id="SSF103473">
    <property type="entry name" value="MFS general substrate transporter"/>
    <property type="match status" value="1"/>
</dbReference>
<feature type="transmembrane region" description="Helical" evidence="6">
    <location>
        <begin position="147"/>
        <end position="169"/>
    </location>
</feature>
<dbReference type="PANTHER" id="PTHR43791:SF36">
    <property type="entry name" value="TRANSPORTER, PUTATIVE (AFU_ORTHOLOGUE AFUA_6G08340)-RELATED"/>
    <property type="match status" value="1"/>
</dbReference>
<comment type="caution">
    <text evidence="8">The sequence shown here is derived from an EMBL/GenBank/DDBJ whole genome shotgun (WGS) entry which is preliminary data.</text>
</comment>
<feature type="transmembrane region" description="Helical" evidence="6">
    <location>
        <begin position="314"/>
        <end position="331"/>
    </location>
</feature>
<dbReference type="eggNOG" id="COG2271">
    <property type="taxonomic scope" value="Bacteria"/>
</dbReference>
<keyword evidence="5 6" id="KW-0472">Membrane</keyword>
<keyword evidence="9" id="KW-1185">Reference proteome</keyword>
<gene>
    <name evidence="8" type="ORF">CAGGBEG34_250019</name>
</gene>
<protein>
    <submittedName>
        <fullName evidence="8">Transporter, major facilitator family</fullName>
    </submittedName>
</protein>
<accession>G2J9S0</accession>
<feature type="transmembrane region" description="Helical" evidence="6">
    <location>
        <begin position="252"/>
        <end position="269"/>
    </location>
</feature>
<evidence type="ECO:0000259" key="7">
    <source>
        <dbReference type="PROSITE" id="PS50850"/>
    </source>
</evidence>
<dbReference type="InterPro" id="IPR020846">
    <property type="entry name" value="MFS_dom"/>
</dbReference>
<dbReference type="PANTHER" id="PTHR43791">
    <property type="entry name" value="PERMEASE-RELATED"/>
    <property type="match status" value="1"/>
</dbReference>
<dbReference type="PROSITE" id="PS50850">
    <property type="entry name" value="MFS"/>
    <property type="match status" value="1"/>
</dbReference>
<feature type="domain" description="Major facilitator superfamily (MFS) profile" evidence="7">
    <location>
        <begin position="22"/>
        <end position="429"/>
    </location>
</feature>
<evidence type="ECO:0000313" key="8">
    <source>
        <dbReference type="EMBL" id="CCD29517.1"/>
    </source>
</evidence>
<feature type="transmembrane region" description="Helical" evidence="6">
    <location>
        <begin position="51"/>
        <end position="72"/>
    </location>
</feature>
<dbReference type="Gene3D" id="1.20.1250.20">
    <property type="entry name" value="MFS general substrate transporter like domains"/>
    <property type="match status" value="2"/>
</dbReference>
<keyword evidence="4 6" id="KW-1133">Transmembrane helix</keyword>
<evidence type="ECO:0000256" key="4">
    <source>
        <dbReference type="ARBA" id="ARBA00022989"/>
    </source>
</evidence>
<dbReference type="STRING" id="1070319.CAGGBEG34_250019"/>
<feature type="transmembrane region" description="Helical" evidence="6">
    <location>
        <begin position="337"/>
        <end position="358"/>
    </location>
</feature>
<feature type="transmembrane region" description="Helical" evidence="6">
    <location>
        <begin position="117"/>
        <end position="135"/>
    </location>
</feature>
<feature type="transmembrane region" description="Helical" evidence="6">
    <location>
        <begin position="181"/>
        <end position="201"/>
    </location>
</feature>
<evidence type="ECO:0000313" key="9">
    <source>
        <dbReference type="Proteomes" id="UP000054051"/>
    </source>
</evidence>